<dbReference type="GO" id="GO:0000049">
    <property type="term" value="F:tRNA binding"/>
    <property type="evidence" value="ECO:0007669"/>
    <property type="project" value="UniProtKB-UniRule"/>
</dbReference>
<keyword evidence="5 15" id="KW-0820">tRNA-binding</keyword>
<comment type="similarity">
    <text evidence="15">Belongs to the class-I aminoacyl-tRNA synthetase family. MetG type 1 subfamily.</text>
</comment>
<evidence type="ECO:0000256" key="13">
    <source>
        <dbReference type="ARBA" id="ARBA00023146"/>
    </source>
</evidence>
<evidence type="ECO:0000256" key="15">
    <source>
        <dbReference type="HAMAP-Rule" id="MF_00098"/>
    </source>
</evidence>
<evidence type="ECO:0000313" key="18">
    <source>
        <dbReference type="Proteomes" id="UP000570823"/>
    </source>
</evidence>
<comment type="subunit">
    <text evidence="3 15">Homodimer.</text>
</comment>
<gene>
    <name evidence="15 17" type="primary">metG</name>
    <name evidence="17" type="ORF">HWN36_10255</name>
</gene>
<keyword evidence="9 15" id="KW-0862">Zinc</keyword>
<feature type="binding site" evidence="15">
    <location>
        <position position="329"/>
    </location>
    <ligand>
        <name>ATP</name>
        <dbReference type="ChEBI" id="CHEBI:30616"/>
    </ligand>
</feature>
<proteinExistence type="inferred from homology"/>
<dbReference type="Proteomes" id="UP000570823">
    <property type="component" value="Unassembled WGS sequence"/>
</dbReference>
<accession>A0A7K4HR77</accession>
<evidence type="ECO:0000256" key="4">
    <source>
        <dbReference type="ARBA" id="ARBA00022490"/>
    </source>
</evidence>
<reference evidence="17 18" key="1">
    <citation type="submission" date="2020-06" db="EMBL/GenBank/DDBJ databases">
        <title>Methanofollis fontis sp. nov., a methanogen isolated from marine sediments near a cold seep at Four-Way Closure Ridge offshore southwestern Taiwan.</title>
        <authorList>
            <person name="Chen S.-C."/>
            <person name="Teng N.-H."/>
            <person name="Lin Y.-S."/>
            <person name="Lai M.-C."/>
            <person name="Chen H.-H."/>
            <person name="Wang C.-C."/>
        </authorList>
    </citation>
    <scope>NUCLEOTIDE SEQUENCE [LARGE SCALE GENOMIC DNA]</scope>
    <source>
        <strain evidence="17 18">DSM 2702</strain>
    </source>
</reference>
<dbReference type="InterPro" id="IPR033911">
    <property type="entry name" value="MetRS_core"/>
</dbReference>
<dbReference type="SUPFAM" id="SSF50249">
    <property type="entry name" value="Nucleic acid-binding proteins"/>
    <property type="match status" value="1"/>
</dbReference>
<evidence type="ECO:0000256" key="9">
    <source>
        <dbReference type="ARBA" id="ARBA00022833"/>
    </source>
</evidence>
<dbReference type="InterPro" id="IPR009080">
    <property type="entry name" value="tRNAsynth_Ia_anticodon-bd"/>
</dbReference>
<evidence type="ECO:0000256" key="8">
    <source>
        <dbReference type="ARBA" id="ARBA00022741"/>
    </source>
</evidence>
<keyword evidence="4 15" id="KW-0963">Cytoplasm</keyword>
<feature type="binding site" evidence="15">
    <location>
        <position position="147"/>
    </location>
    <ligand>
        <name>Zn(2+)</name>
        <dbReference type="ChEBI" id="CHEBI:29105"/>
    </ligand>
</feature>
<keyword evidence="10 15" id="KW-0067">ATP-binding</keyword>
<dbReference type="CDD" id="cd02800">
    <property type="entry name" value="tRNA_bind_EcMetRS_like"/>
    <property type="match status" value="1"/>
</dbReference>
<dbReference type="GO" id="GO:0005829">
    <property type="term" value="C:cytosol"/>
    <property type="evidence" value="ECO:0007669"/>
    <property type="project" value="TreeGrafter"/>
</dbReference>
<feature type="binding site" evidence="15">
    <location>
        <position position="160"/>
    </location>
    <ligand>
        <name>Zn(2+)</name>
        <dbReference type="ChEBI" id="CHEBI:29105"/>
    </ligand>
</feature>
<organism evidence="17 18">
    <name type="scientific">Methanofollis tationis</name>
    <dbReference type="NCBI Taxonomy" id="81417"/>
    <lineage>
        <taxon>Archaea</taxon>
        <taxon>Methanobacteriati</taxon>
        <taxon>Methanobacteriota</taxon>
        <taxon>Stenosarchaea group</taxon>
        <taxon>Methanomicrobia</taxon>
        <taxon>Methanomicrobiales</taxon>
        <taxon>Methanomicrobiaceae</taxon>
        <taxon>Methanofollis</taxon>
    </lineage>
</organism>
<sequence length="666" mass="74376">MSGKPLLVTCGLPYTNGPCHLGHLRTYVPADFYVRYLRRCGEDVVFICGSDNHGTPIVISAEQEGVSPRDLALRYHDHFDQTFKRMEIAFDHFGMTDDQANHHRTQSMVRALIDNGYVYAEKIQQSYCQKCKRFLPDRYVEGICPYCGASARGDECDRGCGRHLEPGEIKTPVCKVCGSPAEMREQEHFFFKLGDFRQYLLDYLEGLSGTSNARNYAIGWVRDELHDWCITRTLDWGVKFPGRTDLVVYVWVDAPIGYISFTEEWAEKTGNNWKRYWCGDGEITHFIGSDIIYHHCIFWPALLKGAGYGTPHAVVASGMVKIDDQKFSKSRGYVVWTNDDYLDKGLPADYLRYYLLSYTSHTKELNFSWQVFQERANAEIVNTLGNFLYRTLHFAHTFFDGVPDVQPGEEAMAAIGRCLDEVDAAVRGYEFKSAVDAIMALAAYGNTYIQNTAPWKLVKTDQAAAAQVIADGLQIAKALTLLIEPVMPDAAGRAWAMLGQSDAVSAHSIGEATTPLAAGPLPKPDPLFAKLEDDRVAALEELLQKRVREARMKETQPQEETGEVSIDDFATMDLRVARVISAEAVKGSKKLLRIMVDLGGEERQVVSGIAPFYSPEELVGTPVVMIANLKPAKIFGIESRGMILAAGEEASLLIPRRDVAPGTKIR</sequence>
<dbReference type="PANTHER" id="PTHR45765">
    <property type="entry name" value="METHIONINE--TRNA LIGASE"/>
    <property type="match status" value="1"/>
</dbReference>
<dbReference type="InterPro" id="IPR015413">
    <property type="entry name" value="Methionyl/Leucyl_tRNA_Synth"/>
</dbReference>
<dbReference type="Pfam" id="PF01588">
    <property type="entry name" value="tRNA_bind"/>
    <property type="match status" value="1"/>
</dbReference>
<dbReference type="SUPFAM" id="SSF47323">
    <property type="entry name" value="Anticodon-binding domain of a subclass of class I aminoacyl-tRNA synthetases"/>
    <property type="match status" value="1"/>
</dbReference>
<dbReference type="Pfam" id="PF19303">
    <property type="entry name" value="Anticodon_3"/>
    <property type="match status" value="1"/>
</dbReference>
<dbReference type="InterPro" id="IPR029038">
    <property type="entry name" value="MetRS_Zn"/>
</dbReference>
<feature type="binding site" evidence="15">
    <location>
        <position position="156"/>
    </location>
    <ligand>
        <name>Zn(2+)</name>
        <dbReference type="ChEBI" id="CHEBI:29105"/>
    </ligand>
</feature>
<comment type="subcellular location">
    <subcellularLocation>
        <location evidence="2 15">Cytoplasm</location>
    </subcellularLocation>
</comment>
<evidence type="ECO:0000256" key="12">
    <source>
        <dbReference type="ARBA" id="ARBA00022917"/>
    </source>
</evidence>
<dbReference type="OrthoDB" id="371856at2157"/>
<keyword evidence="12 15" id="KW-0648">Protein biosynthesis</keyword>
<comment type="caution">
    <text evidence="17">The sequence shown here is derived from an EMBL/GenBank/DDBJ whole genome shotgun (WGS) entry which is preliminary data.</text>
</comment>
<comment type="catalytic activity">
    <reaction evidence="14 15">
        <text>tRNA(Met) + L-methionine + ATP = L-methionyl-tRNA(Met) + AMP + diphosphate</text>
        <dbReference type="Rhea" id="RHEA:13481"/>
        <dbReference type="Rhea" id="RHEA-COMP:9667"/>
        <dbReference type="Rhea" id="RHEA-COMP:9698"/>
        <dbReference type="ChEBI" id="CHEBI:30616"/>
        <dbReference type="ChEBI" id="CHEBI:33019"/>
        <dbReference type="ChEBI" id="CHEBI:57844"/>
        <dbReference type="ChEBI" id="CHEBI:78442"/>
        <dbReference type="ChEBI" id="CHEBI:78530"/>
        <dbReference type="ChEBI" id="CHEBI:456215"/>
        <dbReference type="EC" id="6.1.1.10"/>
    </reaction>
</comment>
<dbReference type="PROSITE" id="PS50886">
    <property type="entry name" value="TRBD"/>
    <property type="match status" value="1"/>
</dbReference>
<dbReference type="AlphaFoldDB" id="A0A7K4HR77"/>
<dbReference type="GO" id="GO:0006431">
    <property type="term" value="P:methionyl-tRNA aminoacylation"/>
    <property type="evidence" value="ECO:0007669"/>
    <property type="project" value="UniProtKB-UniRule"/>
</dbReference>
<dbReference type="NCBIfam" id="TIGR00398">
    <property type="entry name" value="metG"/>
    <property type="match status" value="1"/>
</dbReference>
<dbReference type="InterPro" id="IPR002547">
    <property type="entry name" value="tRNA-bd_dom"/>
</dbReference>
<keyword evidence="8 15" id="KW-0547">Nucleotide-binding</keyword>
<name>A0A7K4HR77_9EURY</name>
<comment type="cofactor">
    <cofactor evidence="15">
        <name>Zn(2+)</name>
        <dbReference type="ChEBI" id="CHEBI:29105"/>
    </cofactor>
    <text evidence="15">Binds 1 zinc ion per subunit.</text>
</comment>
<dbReference type="GO" id="GO:0017101">
    <property type="term" value="C:aminoacyl-tRNA synthetase multienzyme complex"/>
    <property type="evidence" value="ECO:0007669"/>
    <property type="project" value="TreeGrafter"/>
</dbReference>
<dbReference type="CDD" id="cd00814">
    <property type="entry name" value="MetRS_core"/>
    <property type="match status" value="1"/>
</dbReference>
<keyword evidence="6 15" id="KW-0436">Ligase</keyword>
<dbReference type="GO" id="GO:0005524">
    <property type="term" value="F:ATP binding"/>
    <property type="evidence" value="ECO:0007669"/>
    <property type="project" value="UniProtKB-UniRule"/>
</dbReference>
<dbReference type="EMBL" id="JABXWR010000001">
    <property type="protein sequence ID" value="NVO67682.1"/>
    <property type="molecule type" value="Genomic_DNA"/>
</dbReference>
<dbReference type="RefSeq" id="WP_176789244.1">
    <property type="nucleotide sequence ID" value="NZ_JABXWR010000001.1"/>
</dbReference>
<evidence type="ECO:0000313" key="17">
    <source>
        <dbReference type="EMBL" id="NVO67682.1"/>
    </source>
</evidence>
<dbReference type="GO" id="GO:0004825">
    <property type="term" value="F:methionine-tRNA ligase activity"/>
    <property type="evidence" value="ECO:0007669"/>
    <property type="project" value="UniProtKB-UniRule"/>
</dbReference>
<evidence type="ECO:0000256" key="2">
    <source>
        <dbReference type="ARBA" id="ARBA00004496"/>
    </source>
</evidence>
<comment type="function">
    <text evidence="1 15">Is required not only for elongation of protein synthesis but also for the initiation of all mRNA translation through initiator tRNA(fMet) aminoacylation.</text>
</comment>
<feature type="short sequence motif" description="'KMSKS' region" evidence="15">
    <location>
        <begin position="326"/>
        <end position="330"/>
    </location>
</feature>
<dbReference type="InterPro" id="IPR014758">
    <property type="entry name" value="Met-tRNA_synth"/>
</dbReference>
<keyword evidence="11 15" id="KW-0694">RNA-binding</keyword>
<dbReference type="SUPFAM" id="SSF57770">
    <property type="entry name" value="Methionyl-tRNA synthetase (MetRS), Zn-domain"/>
    <property type="match status" value="1"/>
</dbReference>
<evidence type="ECO:0000256" key="1">
    <source>
        <dbReference type="ARBA" id="ARBA00003314"/>
    </source>
</evidence>
<dbReference type="NCBIfam" id="TIGR00399">
    <property type="entry name" value="metG_C_term"/>
    <property type="match status" value="1"/>
</dbReference>
<evidence type="ECO:0000256" key="11">
    <source>
        <dbReference type="ARBA" id="ARBA00022884"/>
    </source>
</evidence>
<keyword evidence="7 15" id="KW-0479">Metal-binding</keyword>
<protein>
    <recommendedName>
        <fullName evidence="15">Methionine--tRNA ligase</fullName>
        <ecNumber evidence="15">6.1.1.10</ecNumber>
    </recommendedName>
    <alternativeName>
        <fullName evidence="15">Methionyl-tRNA synthetase</fullName>
        <shortName evidence="15">MetRS</shortName>
    </alternativeName>
</protein>
<dbReference type="InterPro" id="IPR004495">
    <property type="entry name" value="Met-tRNA-synth_bsu_C"/>
</dbReference>
<dbReference type="Gene3D" id="2.20.28.20">
    <property type="entry name" value="Methionyl-tRNA synthetase, Zn-domain"/>
    <property type="match status" value="1"/>
</dbReference>
<feature type="domain" description="TRNA-binding" evidence="16">
    <location>
        <begin position="568"/>
        <end position="666"/>
    </location>
</feature>
<dbReference type="Pfam" id="PF09334">
    <property type="entry name" value="tRNA-synt_1g"/>
    <property type="match status" value="1"/>
</dbReference>
<dbReference type="CDD" id="cd07957">
    <property type="entry name" value="Anticodon_Ia_Met"/>
    <property type="match status" value="1"/>
</dbReference>
<dbReference type="PRINTS" id="PR01041">
    <property type="entry name" value="TRNASYNTHMET"/>
</dbReference>
<keyword evidence="13 15" id="KW-0030">Aminoacyl-tRNA synthetase</keyword>
<evidence type="ECO:0000256" key="10">
    <source>
        <dbReference type="ARBA" id="ARBA00022840"/>
    </source>
</evidence>
<evidence type="ECO:0000256" key="14">
    <source>
        <dbReference type="ARBA" id="ARBA00047364"/>
    </source>
</evidence>
<dbReference type="GO" id="GO:0046872">
    <property type="term" value="F:metal ion binding"/>
    <property type="evidence" value="ECO:0007669"/>
    <property type="project" value="UniProtKB-KW"/>
</dbReference>
<dbReference type="PANTHER" id="PTHR45765:SF1">
    <property type="entry name" value="METHIONINE--TRNA LIGASE, CYTOPLASMIC"/>
    <property type="match status" value="1"/>
</dbReference>
<dbReference type="Gene3D" id="3.40.50.620">
    <property type="entry name" value="HUPs"/>
    <property type="match status" value="1"/>
</dbReference>
<dbReference type="NCBIfam" id="NF001100">
    <property type="entry name" value="PRK00133.1"/>
    <property type="match status" value="1"/>
</dbReference>
<evidence type="ECO:0000256" key="6">
    <source>
        <dbReference type="ARBA" id="ARBA00022598"/>
    </source>
</evidence>
<keyword evidence="18" id="KW-1185">Reference proteome</keyword>
<dbReference type="InterPro" id="IPR041872">
    <property type="entry name" value="Anticodon_Met"/>
</dbReference>
<dbReference type="FunFam" id="2.40.50.140:FF:000042">
    <property type="entry name" value="Methionine--tRNA ligase"/>
    <property type="match status" value="1"/>
</dbReference>
<dbReference type="EC" id="6.1.1.10" evidence="15"/>
<feature type="binding site" evidence="15">
    <location>
        <position position="144"/>
    </location>
    <ligand>
        <name>Zn(2+)</name>
        <dbReference type="ChEBI" id="CHEBI:29105"/>
    </ligand>
</feature>
<evidence type="ECO:0000256" key="5">
    <source>
        <dbReference type="ARBA" id="ARBA00022555"/>
    </source>
</evidence>
<dbReference type="Gene3D" id="1.10.730.10">
    <property type="entry name" value="Isoleucyl-tRNA Synthetase, Domain 1"/>
    <property type="match status" value="1"/>
</dbReference>
<feature type="short sequence motif" description="'HIGH' region" evidence="15">
    <location>
        <begin position="13"/>
        <end position="23"/>
    </location>
</feature>
<dbReference type="InterPro" id="IPR012340">
    <property type="entry name" value="NA-bd_OB-fold"/>
</dbReference>
<dbReference type="InterPro" id="IPR023458">
    <property type="entry name" value="Met-tRNA_ligase_1"/>
</dbReference>
<dbReference type="SUPFAM" id="SSF52374">
    <property type="entry name" value="Nucleotidylyl transferase"/>
    <property type="match status" value="1"/>
</dbReference>
<dbReference type="Gene3D" id="2.40.50.140">
    <property type="entry name" value="Nucleic acid-binding proteins"/>
    <property type="match status" value="1"/>
</dbReference>
<dbReference type="HAMAP" id="MF_00098">
    <property type="entry name" value="Met_tRNA_synth_type1"/>
    <property type="match status" value="1"/>
</dbReference>
<evidence type="ECO:0000256" key="3">
    <source>
        <dbReference type="ARBA" id="ARBA00011738"/>
    </source>
</evidence>
<evidence type="ECO:0000256" key="7">
    <source>
        <dbReference type="ARBA" id="ARBA00022723"/>
    </source>
</evidence>
<dbReference type="InterPro" id="IPR014729">
    <property type="entry name" value="Rossmann-like_a/b/a_fold"/>
</dbReference>
<evidence type="ECO:0000259" key="16">
    <source>
        <dbReference type="PROSITE" id="PS50886"/>
    </source>
</evidence>